<gene>
    <name evidence="1" type="ORF">DM01DRAFT_1329156</name>
</gene>
<dbReference type="AlphaFoldDB" id="A0A1X2G4B0"/>
<dbReference type="Proteomes" id="UP000242146">
    <property type="component" value="Unassembled WGS sequence"/>
</dbReference>
<keyword evidence="2" id="KW-1185">Reference proteome</keyword>
<protein>
    <submittedName>
        <fullName evidence="1">Uncharacterized protein</fullName>
    </submittedName>
</protein>
<proteinExistence type="predicted"/>
<evidence type="ECO:0000313" key="2">
    <source>
        <dbReference type="Proteomes" id="UP000242146"/>
    </source>
</evidence>
<organism evidence="1 2">
    <name type="scientific">Hesseltinella vesiculosa</name>
    <dbReference type="NCBI Taxonomy" id="101127"/>
    <lineage>
        <taxon>Eukaryota</taxon>
        <taxon>Fungi</taxon>
        <taxon>Fungi incertae sedis</taxon>
        <taxon>Mucoromycota</taxon>
        <taxon>Mucoromycotina</taxon>
        <taxon>Mucoromycetes</taxon>
        <taxon>Mucorales</taxon>
        <taxon>Cunninghamellaceae</taxon>
        <taxon>Hesseltinella</taxon>
    </lineage>
</organism>
<name>A0A1X2G4B0_9FUNG</name>
<evidence type="ECO:0000313" key="1">
    <source>
        <dbReference type="EMBL" id="ORX44460.1"/>
    </source>
</evidence>
<dbReference type="OrthoDB" id="2209782at2759"/>
<sequence length="55" mass="6279">MIGRADIEESKSDVAMNATDVKFSMLWYCNVSCTCLKASKCIEKERTQCNEIKKK</sequence>
<comment type="caution">
    <text evidence="1">The sequence shown here is derived from an EMBL/GenBank/DDBJ whole genome shotgun (WGS) entry which is preliminary data.</text>
</comment>
<reference evidence="1 2" key="1">
    <citation type="submission" date="2016-07" db="EMBL/GenBank/DDBJ databases">
        <title>Pervasive Adenine N6-methylation of Active Genes in Fungi.</title>
        <authorList>
            <consortium name="DOE Joint Genome Institute"/>
            <person name="Mondo S.J."/>
            <person name="Dannebaum R.O."/>
            <person name="Kuo R.C."/>
            <person name="Labutti K."/>
            <person name="Haridas S."/>
            <person name="Kuo A."/>
            <person name="Salamov A."/>
            <person name="Ahrendt S.R."/>
            <person name="Lipzen A."/>
            <person name="Sullivan W."/>
            <person name="Andreopoulos W.B."/>
            <person name="Clum A."/>
            <person name="Lindquist E."/>
            <person name="Daum C."/>
            <person name="Ramamoorthy G.K."/>
            <person name="Gryganskyi A."/>
            <person name="Culley D."/>
            <person name="Magnuson J.K."/>
            <person name="James T.Y."/>
            <person name="O'Malley M.A."/>
            <person name="Stajich J.E."/>
            <person name="Spatafora J.W."/>
            <person name="Visel A."/>
            <person name="Grigoriev I.V."/>
        </authorList>
    </citation>
    <scope>NUCLEOTIDE SEQUENCE [LARGE SCALE GENOMIC DNA]</scope>
    <source>
        <strain evidence="1 2">NRRL 3301</strain>
    </source>
</reference>
<dbReference type="EMBL" id="MCGT01000048">
    <property type="protein sequence ID" value="ORX44460.1"/>
    <property type="molecule type" value="Genomic_DNA"/>
</dbReference>
<accession>A0A1X2G4B0</accession>